<accession>A0ABN2K7W2</accession>
<keyword evidence="2" id="KW-0472">Membrane</keyword>
<feature type="transmembrane region" description="Helical" evidence="2">
    <location>
        <begin position="126"/>
        <end position="146"/>
    </location>
</feature>
<feature type="compositionally biased region" description="Gly residues" evidence="1">
    <location>
        <begin position="1"/>
        <end position="13"/>
    </location>
</feature>
<dbReference type="InterPro" id="IPR038750">
    <property type="entry name" value="YczE/YyaS-like"/>
</dbReference>
<sequence>MFHLRGSGGGGPGVARNPDGRGPSAARWVLDGAAGPTTFRAGRGRTVDTGPVRRERPGGAKMIRMNWSPRALARSIDRPESRRLPRRLVQLYAGLVLYGITMGMLVRAELGVVPWDVLHQGLARQFGVSMGTVVIVVSILLLLLWIPLRERPGIGTISNAVVVGLVLDATLVVLPPVESMPLRVLLVLAGVFLNAVATAAYIGVHLGPGPRDGLMTGLVRRTGGSVRVVRTSIEAVVVLAGWILGGTVGLGTVLYALAIGPLAQILLPRFSVRLHR</sequence>
<keyword evidence="4" id="KW-1185">Reference proteome</keyword>
<organism evidence="3 4">
    <name type="scientific">Kocuria aegyptia</name>
    <dbReference type="NCBI Taxonomy" id="330943"/>
    <lineage>
        <taxon>Bacteria</taxon>
        <taxon>Bacillati</taxon>
        <taxon>Actinomycetota</taxon>
        <taxon>Actinomycetes</taxon>
        <taxon>Micrococcales</taxon>
        <taxon>Micrococcaceae</taxon>
        <taxon>Kocuria</taxon>
    </lineage>
</organism>
<feature type="transmembrane region" description="Helical" evidence="2">
    <location>
        <begin position="88"/>
        <end position="106"/>
    </location>
</feature>
<evidence type="ECO:0000313" key="3">
    <source>
        <dbReference type="EMBL" id="GAA1750201.1"/>
    </source>
</evidence>
<dbReference type="Pfam" id="PF19700">
    <property type="entry name" value="DUF6198"/>
    <property type="match status" value="1"/>
</dbReference>
<feature type="transmembrane region" description="Helical" evidence="2">
    <location>
        <begin position="153"/>
        <end position="174"/>
    </location>
</feature>
<dbReference type="PANTHER" id="PTHR40078">
    <property type="entry name" value="INTEGRAL MEMBRANE PROTEIN-RELATED"/>
    <property type="match status" value="1"/>
</dbReference>
<evidence type="ECO:0000313" key="4">
    <source>
        <dbReference type="Proteomes" id="UP001501204"/>
    </source>
</evidence>
<feature type="region of interest" description="Disordered" evidence="1">
    <location>
        <begin position="1"/>
        <end position="55"/>
    </location>
</feature>
<feature type="transmembrane region" description="Helical" evidence="2">
    <location>
        <begin position="180"/>
        <end position="204"/>
    </location>
</feature>
<comment type="caution">
    <text evidence="3">The sequence shown here is derived from an EMBL/GenBank/DDBJ whole genome shotgun (WGS) entry which is preliminary data.</text>
</comment>
<dbReference type="EMBL" id="BAAAOA010000008">
    <property type="protein sequence ID" value="GAA1750201.1"/>
    <property type="molecule type" value="Genomic_DNA"/>
</dbReference>
<evidence type="ECO:0000256" key="1">
    <source>
        <dbReference type="SAM" id="MobiDB-lite"/>
    </source>
</evidence>
<proteinExistence type="predicted"/>
<gene>
    <name evidence="3" type="ORF">GCM10009767_06380</name>
</gene>
<name>A0ABN2K7W2_9MICC</name>
<protein>
    <recommendedName>
        <fullName evidence="5">Integral membrane protein</fullName>
    </recommendedName>
</protein>
<keyword evidence="2" id="KW-0812">Transmembrane</keyword>
<dbReference type="PANTHER" id="PTHR40078:SF1">
    <property type="entry name" value="INTEGRAL MEMBRANE PROTEIN"/>
    <property type="match status" value="1"/>
</dbReference>
<evidence type="ECO:0008006" key="5">
    <source>
        <dbReference type="Google" id="ProtNLM"/>
    </source>
</evidence>
<evidence type="ECO:0000256" key="2">
    <source>
        <dbReference type="SAM" id="Phobius"/>
    </source>
</evidence>
<keyword evidence="2" id="KW-1133">Transmembrane helix</keyword>
<dbReference type="Proteomes" id="UP001501204">
    <property type="component" value="Unassembled WGS sequence"/>
</dbReference>
<reference evidence="3 4" key="1">
    <citation type="journal article" date="2019" name="Int. J. Syst. Evol. Microbiol.">
        <title>The Global Catalogue of Microorganisms (GCM) 10K type strain sequencing project: providing services to taxonomists for standard genome sequencing and annotation.</title>
        <authorList>
            <consortium name="The Broad Institute Genomics Platform"/>
            <consortium name="The Broad Institute Genome Sequencing Center for Infectious Disease"/>
            <person name="Wu L."/>
            <person name="Ma J."/>
        </authorList>
    </citation>
    <scope>NUCLEOTIDE SEQUENCE [LARGE SCALE GENOMIC DNA]</scope>
    <source>
        <strain evidence="3 4">JCM 14735</strain>
    </source>
</reference>